<dbReference type="CDD" id="cd05657">
    <property type="entry name" value="M42_glucanase_like"/>
    <property type="match status" value="1"/>
</dbReference>
<sequence length="343" mass="37742">MNVNREYVLNTAKEILEFDSPTGFCFDIMNLIKKKAENFGYAFETTRKGCGIITVPGKSQEEVIGLSAHVDTLGAMVRSITSEGKLKFTLLGGPIVPTLDAEYCKIRTREGKIYTGTFLSTSPSAHVYDDSASKNRDLDNMEVRIDEAVKSKKDVEALGICPGDFIFIDPKTTITESGFLKSRFIDDKGSVACLLGLLELFNREKITPKYTLKIFISVYEEVGHGASYIPEEITEMIAVDMGCIGSDLSCTEYDVSICAKDSNGPYDYNMVTELINLAKANELNYAVDIYPRYGSDVGAALKGGNNIRGALIGPGVHASHGMERTHYSGMENTIKLLYLYITK</sequence>
<dbReference type="RefSeq" id="WP_191770095.1">
    <property type="nucleotide sequence ID" value="NZ_JACSRA010000039.1"/>
</dbReference>
<keyword evidence="8" id="KW-1185">Reference proteome</keyword>
<dbReference type="Gene3D" id="2.40.30.40">
    <property type="entry name" value="Peptidase M42, domain 2"/>
    <property type="match status" value="1"/>
</dbReference>
<comment type="caution">
    <text evidence="7">The sequence shown here is derived from an EMBL/GenBank/DDBJ whole genome shotgun (WGS) entry which is preliminary data.</text>
</comment>
<dbReference type="PANTHER" id="PTHR32481:SF7">
    <property type="entry name" value="AMINOPEPTIDASE YHFE-RELATED"/>
    <property type="match status" value="1"/>
</dbReference>
<accession>A0ABR8PYH3</accession>
<evidence type="ECO:0000256" key="1">
    <source>
        <dbReference type="ARBA" id="ARBA00006272"/>
    </source>
</evidence>
<dbReference type="PANTHER" id="PTHR32481">
    <property type="entry name" value="AMINOPEPTIDASE"/>
    <property type="match status" value="1"/>
</dbReference>
<dbReference type="EMBL" id="JACSRA010000039">
    <property type="protein sequence ID" value="MBD7913213.1"/>
    <property type="molecule type" value="Genomic_DNA"/>
</dbReference>
<organism evidence="7 8">
    <name type="scientific">Clostridium cibarium</name>
    <dbReference type="NCBI Taxonomy" id="2762247"/>
    <lineage>
        <taxon>Bacteria</taxon>
        <taxon>Bacillati</taxon>
        <taxon>Bacillota</taxon>
        <taxon>Clostridia</taxon>
        <taxon>Eubacteriales</taxon>
        <taxon>Clostridiaceae</taxon>
        <taxon>Clostridium</taxon>
    </lineage>
</organism>
<evidence type="ECO:0000256" key="4">
    <source>
        <dbReference type="ARBA" id="ARBA00022723"/>
    </source>
</evidence>
<dbReference type="InterPro" id="IPR008007">
    <property type="entry name" value="Peptidase_M42"/>
</dbReference>
<reference evidence="7 8" key="1">
    <citation type="submission" date="2020-08" db="EMBL/GenBank/DDBJ databases">
        <title>A Genomic Blueprint of the Chicken Gut Microbiome.</title>
        <authorList>
            <person name="Gilroy R."/>
            <person name="Ravi A."/>
            <person name="Getino M."/>
            <person name="Pursley I."/>
            <person name="Horton D.L."/>
            <person name="Alikhan N.-F."/>
            <person name="Baker D."/>
            <person name="Gharbi K."/>
            <person name="Hall N."/>
            <person name="Watson M."/>
            <person name="Adriaenssens E.M."/>
            <person name="Foster-Nyarko E."/>
            <person name="Jarju S."/>
            <person name="Secka A."/>
            <person name="Antonio M."/>
            <person name="Oren A."/>
            <person name="Chaudhuri R."/>
            <person name="La Ragione R.M."/>
            <person name="Hildebrand F."/>
            <person name="Pallen M.J."/>
        </authorList>
    </citation>
    <scope>NUCLEOTIDE SEQUENCE [LARGE SCALE GENOMIC DNA]</scope>
    <source>
        <strain evidence="7 8">Sa3CVN1</strain>
    </source>
</reference>
<dbReference type="SUPFAM" id="SSF53187">
    <property type="entry name" value="Zn-dependent exopeptidases"/>
    <property type="match status" value="1"/>
</dbReference>
<proteinExistence type="inferred from homology"/>
<dbReference type="Gene3D" id="3.40.630.10">
    <property type="entry name" value="Zn peptidases"/>
    <property type="match status" value="1"/>
</dbReference>
<dbReference type="Proteomes" id="UP000627781">
    <property type="component" value="Unassembled WGS sequence"/>
</dbReference>
<evidence type="ECO:0000256" key="5">
    <source>
        <dbReference type="ARBA" id="ARBA00022801"/>
    </source>
</evidence>
<evidence type="ECO:0000313" key="7">
    <source>
        <dbReference type="EMBL" id="MBD7913213.1"/>
    </source>
</evidence>
<keyword evidence="3" id="KW-0645">Protease</keyword>
<dbReference type="PIRSF" id="PIRSF001123">
    <property type="entry name" value="PepA_GA"/>
    <property type="match status" value="1"/>
</dbReference>
<evidence type="ECO:0000256" key="2">
    <source>
        <dbReference type="ARBA" id="ARBA00022438"/>
    </source>
</evidence>
<gene>
    <name evidence="7" type="ORF">H9661_17820</name>
</gene>
<evidence type="ECO:0000313" key="8">
    <source>
        <dbReference type="Proteomes" id="UP000627781"/>
    </source>
</evidence>
<keyword evidence="2" id="KW-0031">Aminopeptidase</keyword>
<evidence type="ECO:0000256" key="6">
    <source>
        <dbReference type="PIRNR" id="PIRNR001123"/>
    </source>
</evidence>
<name>A0ABR8PYH3_9CLOT</name>
<dbReference type="SUPFAM" id="SSF101821">
    <property type="entry name" value="Aminopeptidase/glucanase lid domain"/>
    <property type="match status" value="1"/>
</dbReference>
<dbReference type="Pfam" id="PF05343">
    <property type="entry name" value="Peptidase_M42"/>
    <property type="match status" value="1"/>
</dbReference>
<evidence type="ECO:0000256" key="3">
    <source>
        <dbReference type="ARBA" id="ARBA00022670"/>
    </source>
</evidence>
<keyword evidence="5" id="KW-0378">Hydrolase</keyword>
<protein>
    <submittedName>
        <fullName evidence="7">M42 family metallopeptidase</fullName>
    </submittedName>
</protein>
<comment type="similarity">
    <text evidence="1 6">Belongs to the peptidase M42 family.</text>
</comment>
<keyword evidence="4" id="KW-0479">Metal-binding</keyword>
<dbReference type="InterPro" id="IPR051464">
    <property type="entry name" value="Peptidase_M42_aminopept"/>
</dbReference>
<dbReference type="InterPro" id="IPR023367">
    <property type="entry name" value="Peptidase_M42_dom2"/>
</dbReference>